<proteinExistence type="predicted"/>
<evidence type="ECO:0000313" key="2">
    <source>
        <dbReference type="Proteomes" id="UP000464661"/>
    </source>
</evidence>
<gene>
    <name evidence="1" type="ORF">PPTS312_19160</name>
</gene>
<reference evidence="1 2" key="1">
    <citation type="submission" date="2020-01" db="EMBL/GenBank/DDBJ databases">
        <title>Complete Genome Sequence of Pseudomonas putida Strain TS312, Harboring the HdtS type N-acyl-homoserine Lactone Synthase, Isolated from a Paper Mill.</title>
        <authorList>
            <person name="Hosoe A."/>
            <person name="Suenaga T."/>
            <person name="Sugi T."/>
            <person name="Izumi T."/>
            <person name="Nagai N."/>
            <person name="Terada A."/>
        </authorList>
    </citation>
    <scope>NUCLEOTIDE SEQUENCE [LARGE SCALE GENOMIC DNA]</scope>
    <source>
        <strain evidence="1 2">TS312</strain>
    </source>
</reference>
<organism evidence="1 2">
    <name type="scientific">Pseudomonas putida</name>
    <name type="common">Arthrobacter siderocapsulatus</name>
    <dbReference type="NCBI Taxonomy" id="303"/>
    <lineage>
        <taxon>Bacteria</taxon>
        <taxon>Pseudomonadati</taxon>
        <taxon>Pseudomonadota</taxon>
        <taxon>Gammaproteobacteria</taxon>
        <taxon>Pseudomonadales</taxon>
        <taxon>Pseudomonadaceae</taxon>
        <taxon>Pseudomonas</taxon>
    </lineage>
</organism>
<protein>
    <submittedName>
        <fullName evidence="1">Uncharacterized protein</fullName>
    </submittedName>
</protein>
<name>A0A7U6RCP4_PSEPU</name>
<dbReference type="RefSeq" id="WP_141099586.1">
    <property type="nucleotide sequence ID" value="NZ_AP022324.1"/>
</dbReference>
<dbReference type="Proteomes" id="UP000464661">
    <property type="component" value="Chromosome"/>
</dbReference>
<sequence>MSTESQSPNYLGVMDIGTRTLNTLWHDRYPALSDAPGEMINLGRQTGPGTKKFKQLQMGLPKLAYRSSGATLFLDLEQRALREMEVTLTTDAGASAPWMSYVRRMELPGHRTLIISIAFAASDERFRIVYSTLAGRAVSLVWNGAVDYTYSGNDSEQRLLAEHYNEQKKVVLYHLLAAPENPWLQDVALVPAADLEGIVYDLVSPSTAELERGSDMLSTDLTWGSSHEFVAAVFATAFPEIPIPQRPLDSEWMASLMVPEGTALVDPSQDLPATVFFKVGYKRKRSAAMEDADIGVAGDPLSVSPLMCIVGAGFEKELMEISDLKNATIVFVGDQHGALEKSDSACYYVPPPSQAPSVIYEDVRKTLEKPAQVETVRERAVFDVIKVTVNGNSALSTFVTLYARQTHYIKYSVVNGSLTLQLWYYDVDEGKDMPVPAGETEWSTLHGGGSVSNAGVFTPGNSAPSTVSVIAGRDLGSSRLLYWAVTVIPVPLYSATQAVKFFND</sequence>
<dbReference type="AlphaFoldDB" id="A0A7U6RCP4"/>
<dbReference type="EMBL" id="AP022324">
    <property type="protein sequence ID" value="BBU44001.1"/>
    <property type="molecule type" value="Genomic_DNA"/>
</dbReference>
<accession>A0A7U6RCP4</accession>
<evidence type="ECO:0000313" key="1">
    <source>
        <dbReference type="EMBL" id="BBU44001.1"/>
    </source>
</evidence>